<name>A0A327WVP5_9GAMM</name>
<sequence>MPSFNTLVEWLQPYLVLIASISALLAIVSLVLVPILLVQMPADYFLAAHRIRRRHYTSRWLQILRNMVAVVLMLAGILMLVLPGQGLLTMMVAMILSDVPGKYRLERWFILRPGMLRAINWIRRRYHKKPMVAPPTGNNRKVFGQRRNSNFKGR</sequence>
<keyword evidence="2" id="KW-0812">Transmembrane</keyword>
<evidence type="ECO:0000313" key="4">
    <source>
        <dbReference type="Proteomes" id="UP000249203"/>
    </source>
</evidence>
<feature type="transmembrane region" description="Helical" evidence="2">
    <location>
        <begin position="14"/>
        <end position="42"/>
    </location>
</feature>
<organism evidence="3 4">
    <name type="scientific">Aliidiomarina maris</name>
    <dbReference type="NCBI Taxonomy" id="531312"/>
    <lineage>
        <taxon>Bacteria</taxon>
        <taxon>Pseudomonadati</taxon>
        <taxon>Pseudomonadota</taxon>
        <taxon>Gammaproteobacteria</taxon>
        <taxon>Alteromonadales</taxon>
        <taxon>Idiomarinaceae</taxon>
        <taxon>Aliidiomarina</taxon>
    </lineage>
</organism>
<comment type="caution">
    <text evidence="3">The sequence shown here is derived from an EMBL/GenBank/DDBJ whole genome shotgun (WGS) entry which is preliminary data.</text>
</comment>
<gene>
    <name evidence="3" type="ORF">B0I24_106119</name>
</gene>
<evidence type="ECO:0000313" key="3">
    <source>
        <dbReference type="EMBL" id="RAJ97056.1"/>
    </source>
</evidence>
<keyword evidence="2" id="KW-1133">Transmembrane helix</keyword>
<evidence type="ECO:0000256" key="2">
    <source>
        <dbReference type="SAM" id="Phobius"/>
    </source>
</evidence>
<feature type="transmembrane region" description="Helical" evidence="2">
    <location>
        <begin position="63"/>
        <end position="81"/>
    </location>
</feature>
<feature type="region of interest" description="Disordered" evidence="1">
    <location>
        <begin position="132"/>
        <end position="154"/>
    </location>
</feature>
<keyword evidence="2" id="KW-0472">Membrane</keyword>
<protein>
    <submittedName>
        <fullName evidence="3">Uncharacterized protein</fullName>
    </submittedName>
</protein>
<dbReference type="RefSeq" id="WP_181452274.1">
    <property type="nucleotide sequence ID" value="NZ_PIPK01000006.1"/>
</dbReference>
<dbReference type="AlphaFoldDB" id="A0A327WVP5"/>
<dbReference type="Proteomes" id="UP000249203">
    <property type="component" value="Unassembled WGS sequence"/>
</dbReference>
<evidence type="ECO:0000256" key="1">
    <source>
        <dbReference type="SAM" id="MobiDB-lite"/>
    </source>
</evidence>
<proteinExistence type="predicted"/>
<accession>A0A327WVP5</accession>
<dbReference type="EMBL" id="QLMD01000006">
    <property type="protein sequence ID" value="RAJ97056.1"/>
    <property type="molecule type" value="Genomic_DNA"/>
</dbReference>
<reference evidence="3 4" key="1">
    <citation type="submission" date="2018-06" db="EMBL/GenBank/DDBJ databases">
        <title>Genomic Encyclopedia of Type Strains, Phase III (KMG-III): the genomes of soil and plant-associated and newly described type strains.</title>
        <authorList>
            <person name="Whitman W."/>
        </authorList>
    </citation>
    <scope>NUCLEOTIDE SEQUENCE [LARGE SCALE GENOMIC DNA]</scope>
    <source>
        <strain evidence="3 4">CGMCC 1.15366</strain>
    </source>
</reference>